<evidence type="ECO:0000313" key="7">
    <source>
        <dbReference type="EMBL" id="MCJ8013951.1"/>
    </source>
</evidence>
<dbReference type="GO" id="GO:0003955">
    <property type="term" value="F:NAD(P)H dehydrogenase (quinone) activity"/>
    <property type="evidence" value="ECO:0007669"/>
    <property type="project" value="TreeGrafter"/>
</dbReference>
<name>A0A9X2B400_9BACL</name>
<dbReference type="InterPro" id="IPR023753">
    <property type="entry name" value="FAD/NAD-binding_dom"/>
</dbReference>
<evidence type="ECO:0000256" key="1">
    <source>
        <dbReference type="ARBA" id="ARBA00001974"/>
    </source>
</evidence>
<gene>
    <name evidence="7" type="ORF">MUG84_19675</name>
</gene>
<dbReference type="PRINTS" id="PR00368">
    <property type="entry name" value="FADPNR"/>
</dbReference>
<dbReference type="SUPFAM" id="SSF51905">
    <property type="entry name" value="FAD/NAD(P)-binding domain"/>
    <property type="match status" value="1"/>
</dbReference>
<organism evidence="7 8">
    <name type="scientific">Paenibacillus mangrovi</name>
    <dbReference type="NCBI Taxonomy" id="2931978"/>
    <lineage>
        <taxon>Bacteria</taxon>
        <taxon>Bacillati</taxon>
        <taxon>Bacillota</taxon>
        <taxon>Bacilli</taxon>
        <taxon>Bacillales</taxon>
        <taxon>Paenibacillaceae</taxon>
        <taxon>Paenibacillus</taxon>
    </lineage>
</organism>
<dbReference type="Pfam" id="PF07992">
    <property type="entry name" value="Pyr_redox_2"/>
    <property type="match status" value="1"/>
</dbReference>
<dbReference type="AlphaFoldDB" id="A0A9X2B400"/>
<comment type="caution">
    <text evidence="7">The sequence shown here is derived from an EMBL/GenBank/DDBJ whole genome shotgun (WGS) entry which is preliminary data.</text>
</comment>
<keyword evidence="8" id="KW-1185">Reference proteome</keyword>
<keyword evidence="4" id="KW-0274">FAD</keyword>
<dbReference type="Gene3D" id="3.50.50.100">
    <property type="match status" value="1"/>
</dbReference>
<dbReference type="PRINTS" id="PR00411">
    <property type="entry name" value="PNDRDTASEI"/>
</dbReference>
<evidence type="ECO:0000313" key="8">
    <source>
        <dbReference type="Proteomes" id="UP001139347"/>
    </source>
</evidence>
<evidence type="ECO:0000259" key="6">
    <source>
        <dbReference type="Pfam" id="PF07992"/>
    </source>
</evidence>
<protein>
    <submittedName>
        <fullName evidence="7">FAD-dependent oxidoreductase</fullName>
    </submittedName>
</protein>
<dbReference type="PANTHER" id="PTHR42913:SF3">
    <property type="entry name" value="64 KDA MITOCHONDRIAL NADH DEHYDROGENASE (EUROFUNG)"/>
    <property type="match status" value="1"/>
</dbReference>
<dbReference type="GO" id="GO:0019646">
    <property type="term" value="P:aerobic electron transport chain"/>
    <property type="evidence" value="ECO:0007669"/>
    <property type="project" value="TreeGrafter"/>
</dbReference>
<accession>A0A9X2B400</accession>
<proteinExistence type="inferred from homology"/>
<feature type="domain" description="FAD/NAD(P)-binding" evidence="6">
    <location>
        <begin position="3"/>
        <end position="286"/>
    </location>
</feature>
<sequence length="354" mass="39012">MRKFVILGGGYGGLAMIQGLISSNHLPHDIELVLVDRMPFQGIKTEYYALAAGTATDFDLRIQFPNHNQLTKRYGEVTSIDLENKLVHMEQDEPIKYDYLVIALGCTDRYHGIPGAEQFTNSIQTFSGTRKTYQRLNDIKPYGQVHIIGGGLSGVETAAELRESRPDLNITILDRGSRVLSAFPSPVSAYVEQWFRDHDVMTRSHISVSRVEEGIVYNGDEPIQTDVTVWTGGIQPVKVVQDLNVPKDPGGRILLNSYSQIPDYPEVYVVGDCASIPFAPSAQAAGAQAEQVAEVLHALWRGDTPKLHKIRLKGTLGSLGSKAGFGLMGKTSVKGRVPRLLKSGVLWLSRRHFG</sequence>
<dbReference type="InterPro" id="IPR051169">
    <property type="entry name" value="NADH-Q_oxidoreductase"/>
</dbReference>
<evidence type="ECO:0000256" key="2">
    <source>
        <dbReference type="ARBA" id="ARBA00005272"/>
    </source>
</evidence>
<evidence type="ECO:0000256" key="3">
    <source>
        <dbReference type="ARBA" id="ARBA00022630"/>
    </source>
</evidence>
<reference evidence="7" key="1">
    <citation type="submission" date="2022-04" db="EMBL/GenBank/DDBJ databases">
        <title>Paenibacillus mangrovi sp. nov., a novel endophytic bacterium isolated from bark of Kandelia candel.</title>
        <authorList>
            <person name="Tuo L."/>
        </authorList>
    </citation>
    <scope>NUCLEOTIDE SEQUENCE</scope>
    <source>
        <strain evidence="7">KQZ6P-2</strain>
    </source>
</reference>
<comment type="cofactor">
    <cofactor evidence="1">
        <name>FAD</name>
        <dbReference type="ChEBI" id="CHEBI:57692"/>
    </cofactor>
</comment>
<evidence type="ECO:0000256" key="4">
    <source>
        <dbReference type="ARBA" id="ARBA00022827"/>
    </source>
</evidence>
<keyword evidence="3" id="KW-0285">Flavoprotein</keyword>
<dbReference type="Proteomes" id="UP001139347">
    <property type="component" value="Unassembled WGS sequence"/>
</dbReference>
<comment type="similarity">
    <text evidence="2">Belongs to the NADH dehydrogenase family.</text>
</comment>
<keyword evidence="5" id="KW-0560">Oxidoreductase</keyword>
<dbReference type="EMBL" id="JALIRP010000008">
    <property type="protein sequence ID" value="MCJ8013951.1"/>
    <property type="molecule type" value="Genomic_DNA"/>
</dbReference>
<dbReference type="PANTHER" id="PTHR42913">
    <property type="entry name" value="APOPTOSIS-INDUCING FACTOR 1"/>
    <property type="match status" value="1"/>
</dbReference>
<dbReference type="RefSeq" id="WP_244727990.1">
    <property type="nucleotide sequence ID" value="NZ_JALIRP010000008.1"/>
</dbReference>
<evidence type="ECO:0000256" key="5">
    <source>
        <dbReference type="ARBA" id="ARBA00023002"/>
    </source>
</evidence>
<dbReference type="InterPro" id="IPR036188">
    <property type="entry name" value="FAD/NAD-bd_sf"/>
</dbReference>